<dbReference type="RefSeq" id="WP_188892478.1">
    <property type="nucleotide sequence ID" value="NZ_BMHY01000016.1"/>
</dbReference>
<feature type="chain" id="PRO_5037409947" description="Teneurin-like YD-shell domain-containing protein" evidence="2">
    <location>
        <begin position="31"/>
        <end position="381"/>
    </location>
</feature>
<dbReference type="InterPro" id="IPR008983">
    <property type="entry name" value="Tumour_necrosis_fac-like_dom"/>
</dbReference>
<dbReference type="InterPro" id="IPR006530">
    <property type="entry name" value="YD"/>
</dbReference>
<dbReference type="NCBIfam" id="TIGR01643">
    <property type="entry name" value="YD_repeat_2x"/>
    <property type="match status" value="1"/>
</dbReference>
<sequence length="381" mass="43951">MNKILIRAVFIFLITMVITSATTSSVNAMADYYYDSNGRLVQVELLTGEIIEYQYDQNGNMISKVTKRLSNSYPYTFGSEQGANNWFYQVWNGLKYEDMVWDSQKARWQGKYSWDVITDKWMHPDTNNTVLKWVAPHKGYINIKGNVKKHPINRLGDGVKVKIMKNNVKMWPESDWQLIEGNDGIGVSHNINLNVAEGDSIYFILNQNGDISYDATIWNPIITFKESYVSEFGNQQGVNNWFYQSWNGTKYEDMVWDSQNTRWRGGHAWNLITKEWLHPDTNDTVLKWVAPRTGSINIKGKVSKHPINLLGDGVKVKIMKNNTKIWPAQDWTFIKGDDSVGVIHNVNVNVTAGDQIYFILNKIIDLSYDATLWNPTISYFQ</sequence>
<feature type="signal peptide" evidence="2">
    <location>
        <begin position="1"/>
        <end position="30"/>
    </location>
</feature>
<accession>A0A917HP86</accession>
<keyword evidence="5" id="KW-1185">Reference proteome</keyword>
<evidence type="ECO:0000256" key="1">
    <source>
        <dbReference type="ARBA" id="ARBA00022737"/>
    </source>
</evidence>
<keyword evidence="1" id="KW-0677">Repeat</keyword>
<dbReference type="Gene3D" id="2.60.120.40">
    <property type="match status" value="1"/>
</dbReference>
<name>A0A917HP86_9BACL</name>
<evidence type="ECO:0000259" key="3">
    <source>
        <dbReference type="Pfam" id="PF25023"/>
    </source>
</evidence>
<feature type="domain" description="Teneurin-like YD-shell" evidence="3">
    <location>
        <begin position="14"/>
        <end position="77"/>
    </location>
</feature>
<reference evidence="4 5" key="1">
    <citation type="journal article" date="2014" name="Int. J. Syst. Evol. Microbiol.">
        <title>Complete genome sequence of Corynebacterium casei LMG S-19264T (=DSM 44701T), isolated from a smear-ripened cheese.</title>
        <authorList>
            <consortium name="US DOE Joint Genome Institute (JGI-PGF)"/>
            <person name="Walter F."/>
            <person name="Albersmeier A."/>
            <person name="Kalinowski J."/>
            <person name="Ruckert C."/>
        </authorList>
    </citation>
    <scope>NUCLEOTIDE SEQUENCE [LARGE SCALE GENOMIC DNA]</scope>
    <source>
        <strain evidence="4 5">CGMCC 1.15286</strain>
    </source>
</reference>
<comment type="caution">
    <text evidence="4">The sequence shown here is derived from an EMBL/GenBank/DDBJ whole genome shotgun (WGS) entry which is preliminary data.</text>
</comment>
<evidence type="ECO:0000313" key="4">
    <source>
        <dbReference type="EMBL" id="GGG86316.1"/>
    </source>
</evidence>
<keyword evidence="2" id="KW-0732">Signal</keyword>
<organism evidence="4 5">
    <name type="scientific">Paenibacillus radicis</name>
    <name type="common">ex Gao et al. 2016</name>
    <dbReference type="NCBI Taxonomy" id="1737354"/>
    <lineage>
        <taxon>Bacteria</taxon>
        <taxon>Bacillati</taxon>
        <taxon>Bacillota</taxon>
        <taxon>Bacilli</taxon>
        <taxon>Bacillales</taxon>
        <taxon>Paenibacillaceae</taxon>
        <taxon>Paenibacillus</taxon>
    </lineage>
</organism>
<evidence type="ECO:0000313" key="5">
    <source>
        <dbReference type="Proteomes" id="UP000600247"/>
    </source>
</evidence>
<dbReference type="Pfam" id="PF25023">
    <property type="entry name" value="TEN_YD-shell"/>
    <property type="match status" value="1"/>
</dbReference>
<protein>
    <recommendedName>
        <fullName evidence="3">Teneurin-like YD-shell domain-containing protein</fullName>
    </recommendedName>
</protein>
<gene>
    <name evidence="4" type="ORF">GCM10010918_50620</name>
</gene>
<dbReference type="InterPro" id="IPR056823">
    <property type="entry name" value="TEN-like_YD-shell"/>
</dbReference>
<dbReference type="EMBL" id="BMHY01000016">
    <property type="protein sequence ID" value="GGG86316.1"/>
    <property type="molecule type" value="Genomic_DNA"/>
</dbReference>
<evidence type="ECO:0000256" key="2">
    <source>
        <dbReference type="SAM" id="SignalP"/>
    </source>
</evidence>
<dbReference type="Proteomes" id="UP000600247">
    <property type="component" value="Unassembled WGS sequence"/>
</dbReference>
<dbReference type="AlphaFoldDB" id="A0A917HP86"/>
<proteinExistence type="predicted"/>